<keyword evidence="2" id="KW-1133">Transmembrane helix</keyword>
<feature type="transmembrane region" description="Helical" evidence="2">
    <location>
        <begin position="105"/>
        <end position="125"/>
    </location>
</feature>
<name>A0ABX4MCK0_9ACTO</name>
<evidence type="ECO:0000313" key="4">
    <source>
        <dbReference type="Proteomes" id="UP000194577"/>
    </source>
</evidence>
<evidence type="ECO:0000313" key="3">
    <source>
        <dbReference type="EMBL" id="PHP53202.1"/>
    </source>
</evidence>
<dbReference type="Proteomes" id="UP000194577">
    <property type="component" value="Unassembled WGS sequence"/>
</dbReference>
<gene>
    <name evidence="3" type="ORF">BW737_004270</name>
</gene>
<accession>A0ABX4MCK0</accession>
<evidence type="ECO:0000256" key="1">
    <source>
        <dbReference type="SAM" id="MobiDB-lite"/>
    </source>
</evidence>
<keyword evidence="2" id="KW-0812">Transmembrane</keyword>
<keyword evidence="2" id="KW-0472">Membrane</keyword>
<reference evidence="3 4" key="1">
    <citation type="submission" date="2017-10" db="EMBL/GenBank/DDBJ databases">
        <title>Draft genome sequence of cellulolytic Actinomyces sp CtC72 isolated from cattle rumen fluid.</title>
        <authorList>
            <person name="Joshi A.J."/>
            <person name="Vasudevan G."/>
            <person name="Lanjekar V.B."/>
            <person name="Hivarkar S."/>
            <person name="Engineer A."/>
            <person name="Pore S.D."/>
            <person name="Dhakephalkar P.K."/>
            <person name="Dagar S."/>
        </authorList>
    </citation>
    <scope>NUCLEOTIDE SEQUENCE [LARGE SCALE GENOMIC DNA]</scope>
    <source>
        <strain evidence="4">CtC72</strain>
    </source>
</reference>
<organism evidence="3 4">
    <name type="scientific">Actinomyces ruminis</name>
    <dbReference type="NCBI Taxonomy" id="1937003"/>
    <lineage>
        <taxon>Bacteria</taxon>
        <taxon>Bacillati</taxon>
        <taxon>Actinomycetota</taxon>
        <taxon>Actinomycetes</taxon>
        <taxon>Actinomycetales</taxon>
        <taxon>Actinomycetaceae</taxon>
        <taxon>Actinomyces</taxon>
    </lineage>
</organism>
<dbReference type="PROSITE" id="PS51318">
    <property type="entry name" value="TAT"/>
    <property type="match status" value="1"/>
</dbReference>
<dbReference type="RefSeq" id="WP_086615060.1">
    <property type="nucleotide sequence ID" value="NZ_MTPX02000028.1"/>
</dbReference>
<dbReference type="InterPro" id="IPR006311">
    <property type="entry name" value="TAT_signal"/>
</dbReference>
<protein>
    <submittedName>
        <fullName evidence="3">Uncharacterized protein</fullName>
    </submittedName>
</protein>
<comment type="caution">
    <text evidence="3">The sequence shown here is derived from an EMBL/GenBank/DDBJ whole genome shotgun (WGS) entry which is preliminary data.</text>
</comment>
<evidence type="ECO:0000256" key="2">
    <source>
        <dbReference type="SAM" id="Phobius"/>
    </source>
</evidence>
<sequence>MASNGASSSPSASVGPAAPACPAQAPTAHGLSRRRALALPPAIAALAALGGCGILGSSAQAQAYDTDATHREIPLEDAPAAPDAVAACAALSEALLRFRLREEPANNALTCPVGMALAIALLYAAPTPPPTV</sequence>
<dbReference type="EMBL" id="MTPX02000028">
    <property type="protein sequence ID" value="PHP53202.1"/>
    <property type="molecule type" value="Genomic_DNA"/>
</dbReference>
<feature type="region of interest" description="Disordered" evidence="1">
    <location>
        <begin position="1"/>
        <end position="26"/>
    </location>
</feature>
<keyword evidence="4" id="KW-1185">Reference proteome</keyword>
<proteinExistence type="predicted"/>